<dbReference type="InterPro" id="IPR050352">
    <property type="entry name" value="ABCG_transporters"/>
</dbReference>
<keyword evidence="5" id="KW-0547">Nucleotide-binding</keyword>
<keyword evidence="7 9" id="KW-1133">Transmembrane helix</keyword>
<dbReference type="FunFam" id="3.40.50.300:FF:000337">
    <property type="entry name" value="ABC transporter G family member 22"/>
    <property type="match status" value="1"/>
</dbReference>
<evidence type="ECO:0000259" key="10">
    <source>
        <dbReference type="PROSITE" id="PS50893"/>
    </source>
</evidence>
<evidence type="ECO:0000256" key="9">
    <source>
        <dbReference type="SAM" id="Phobius"/>
    </source>
</evidence>
<evidence type="ECO:0000256" key="5">
    <source>
        <dbReference type="ARBA" id="ARBA00022741"/>
    </source>
</evidence>
<feature type="transmembrane region" description="Helical" evidence="9">
    <location>
        <begin position="366"/>
        <end position="388"/>
    </location>
</feature>
<feature type="transmembrane region" description="Helical" evidence="9">
    <location>
        <begin position="475"/>
        <end position="494"/>
    </location>
</feature>
<evidence type="ECO:0000256" key="8">
    <source>
        <dbReference type="ARBA" id="ARBA00023136"/>
    </source>
</evidence>
<dbReference type="Gene3D" id="3.40.50.300">
    <property type="entry name" value="P-loop containing nucleotide triphosphate hydrolases"/>
    <property type="match status" value="1"/>
</dbReference>
<feature type="domain" description="ABC transporter" evidence="10">
    <location>
        <begin position="2"/>
        <end position="241"/>
    </location>
</feature>
<dbReference type="InterPro" id="IPR003593">
    <property type="entry name" value="AAA+_ATPase"/>
</dbReference>
<dbReference type="PROSITE" id="PS50893">
    <property type="entry name" value="ABC_TRANSPORTER_2"/>
    <property type="match status" value="1"/>
</dbReference>
<comment type="caution">
    <text evidence="11">The sequence shown here is derived from an EMBL/GenBank/DDBJ whole genome shotgun (WGS) entry which is preliminary data.</text>
</comment>
<dbReference type="Proteomes" id="UP000813462">
    <property type="component" value="Unassembled WGS sequence"/>
</dbReference>
<dbReference type="SUPFAM" id="SSF52540">
    <property type="entry name" value="P-loop containing nucleoside triphosphate hydrolases"/>
    <property type="match status" value="1"/>
</dbReference>
<evidence type="ECO:0000256" key="1">
    <source>
        <dbReference type="ARBA" id="ARBA00004141"/>
    </source>
</evidence>
<dbReference type="Pfam" id="PF19055">
    <property type="entry name" value="ABC2_membrane_7"/>
    <property type="match status" value="1"/>
</dbReference>
<keyword evidence="3" id="KW-0813">Transport</keyword>
<reference evidence="11" key="1">
    <citation type="journal article" date="2021" name="Front. Plant Sci.">
        <title>Chromosome-Scale Genome Assembly for Chinese Sour Jujube and Insights Into Its Genome Evolution and Domestication Signature.</title>
        <authorList>
            <person name="Shen L.-Y."/>
            <person name="Luo H."/>
            <person name="Wang X.-L."/>
            <person name="Wang X.-M."/>
            <person name="Qiu X.-J."/>
            <person name="Liu H."/>
            <person name="Zhou S.-S."/>
            <person name="Jia K.-H."/>
            <person name="Nie S."/>
            <person name="Bao Y.-T."/>
            <person name="Zhang R.-G."/>
            <person name="Yun Q.-Z."/>
            <person name="Chai Y.-H."/>
            <person name="Lu J.-Y."/>
            <person name="Li Y."/>
            <person name="Zhao S.-W."/>
            <person name="Mao J.-F."/>
            <person name="Jia S.-G."/>
            <person name="Mao Y.-M."/>
        </authorList>
    </citation>
    <scope>NUCLEOTIDE SEQUENCE</scope>
    <source>
        <strain evidence="11">AT0</strain>
        <tissue evidence="11">Leaf</tissue>
    </source>
</reference>
<comment type="subcellular location">
    <subcellularLocation>
        <location evidence="1">Membrane</location>
        <topology evidence="1">Multi-pass membrane protein</topology>
    </subcellularLocation>
</comment>
<gene>
    <name evidence="11" type="ORF">FEM48_Zijuj12G0099300</name>
</gene>
<dbReference type="EMBL" id="JAEACU010000012">
    <property type="protein sequence ID" value="KAH7512520.1"/>
    <property type="molecule type" value="Genomic_DNA"/>
</dbReference>
<sequence length="585" mass="64234">MFDKKNNSEEEKLILKGLTGVVKPGEMLAMLGPSGSGKTTLLTALGGRSANNGGKLGGKITYNGKQLSNAMKRNIGFVTQDDVLCPFLTVTETLVFTALLRLPNTILSKDMKINQAEAVINQFGLARCKNSIIGGPFLRGISGGERKRVSIGQEMLVNPSLLLLDEPTSGLDSTTAQIIVSTLWELARGGRTVAMTIHQPSSRVFYMFHKVLLLSEGNAVYFGNGSTVMDYFSGVGYAPSFAMNPSDFLLDLASGLTPDGSHEDQNAVKQGLISAYKSNLHDNVKAELHQLNLEQSQDQYGLEDKNFGEWPTNWLQQFTVLLSRGVKERKYQAFSGLKIGQVLVISILCGLLWWQSDASHIQDKIGLLFFMAGFWGFFPMSQAIFTFPPERKILSKERASGMYRLSAYFMSRIVADLPMELALPTIFLTIAYWMSGLKPTAGHFFLTLSALLLSVLVSQGLGFALGALVMDQRSATTLGAVIMLSFLLAGGFYVQNVPGFIAWIKYISISHYTFKLFLGSQYSINETYQCSEEDVSRICKVEEFPAIKQVGLGGQAISAVAMLFMLVGYRLIAYIALMRVGVTRK</sequence>
<dbReference type="GO" id="GO:0016887">
    <property type="term" value="F:ATP hydrolysis activity"/>
    <property type="evidence" value="ECO:0007669"/>
    <property type="project" value="InterPro"/>
</dbReference>
<evidence type="ECO:0000256" key="6">
    <source>
        <dbReference type="ARBA" id="ARBA00022840"/>
    </source>
</evidence>
<dbReference type="GO" id="GO:0005524">
    <property type="term" value="F:ATP binding"/>
    <property type="evidence" value="ECO:0007669"/>
    <property type="project" value="UniProtKB-KW"/>
</dbReference>
<dbReference type="InterPro" id="IPR017871">
    <property type="entry name" value="ABC_transporter-like_CS"/>
</dbReference>
<dbReference type="PANTHER" id="PTHR48041:SF22">
    <property type="entry name" value="ABC TRANSPORTER G FAMILY MEMBER 9"/>
    <property type="match status" value="1"/>
</dbReference>
<dbReference type="Pfam" id="PF01061">
    <property type="entry name" value="ABC2_membrane"/>
    <property type="match status" value="1"/>
</dbReference>
<accession>A0A978UCM7</accession>
<name>A0A978UCM7_ZIZJJ</name>
<feature type="transmembrane region" description="Helical" evidence="9">
    <location>
        <begin position="333"/>
        <end position="354"/>
    </location>
</feature>
<dbReference type="InterPro" id="IPR027417">
    <property type="entry name" value="P-loop_NTPase"/>
</dbReference>
<keyword evidence="8 9" id="KW-0472">Membrane</keyword>
<dbReference type="InterPro" id="IPR013525">
    <property type="entry name" value="ABC2_TM"/>
</dbReference>
<evidence type="ECO:0000313" key="12">
    <source>
        <dbReference type="Proteomes" id="UP000813462"/>
    </source>
</evidence>
<dbReference type="OrthoDB" id="66620at2759"/>
<dbReference type="GO" id="GO:0005886">
    <property type="term" value="C:plasma membrane"/>
    <property type="evidence" value="ECO:0007669"/>
    <property type="project" value="TreeGrafter"/>
</dbReference>
<organism evidence="11 12">
    <name type="scientific">Ziziphus jujuba var. spinosa</name>
    <dbReference type="NCBI Taxonomy" id="714518"/>
    <lineage>
        <taxon>Eukaryota</taxon>
        <taxon>Viridiplantae</taxon>
        <taxon>Streptophyta</taxon>
        <taxon>Embryophyta</taxon>
        <taxon>Tracheophyta</taxon>
        <taxon>Spermatophyta</taxon>
        <taxon>Magnoliopsida</taxon>
        <taxon>eudicotyledons</taxon>
        <taxon>Gunneridae</taxon>
        <taxon>Pentapetalae</taxon>
        <taxon>rosids</taxon>
        <taxon>fabids</taxon>
        <taxon>Rosales</taxon>
        <taxon>Rhamnaceae</taxon>
        <taxon>Paliureae</taxon>
        <taxon>Ziziphus</taxon>
    </lineage>
</organism>
<dbReference type="InterPro" id="IPR003439">
    <property type="entry name" value="ABC_transporter-like_ATP-bd"/>
</dbReference>
<dbReference type="SMART" id="SM00382">
    <property type="entry name" value="AAA"/>
    <property type="match status" value="1"/>
</dbReference>
<dbReference type="AlphaFoldDB" id="A0A978UCM7"/>
<comment type="similarity">
    <text evidence="2">Belongs to the ABC transporter superfamily. ABCG family. Eye pigment precursor importer (TC 3.A.1.204) subfamily.</text>
</comment>
<dbReference type="Pfam" id="PF00005">
    <property type="entry name" value="ABC_tran"/>
    <property type="match status" value="1"/>
</dbReference>
<evidence type="ECO:0000256" key="4">
    <source>
        <dbReference type="ARBA" id="ARBA00022692"/>
    </source>
</evidence>
<proteinExistence type="inferred from homology"/>
<feature type="transmembrane region" description="Helical" evidence="9">
    <location>
        <begin position="409"/>
        <end position="433"/>
    </location>
</feature>
<feature type="transmembrane region" description="Helical" evidence="9">
    <location>
        <begin position="556"/>
        <end position="577"/>
    </location>
</feature>
<dbReference type="PROSITE" id="PS00211">
    <property type="entry name" value="ABC_TRANSPORTER_1"/>
    <property type="match status" value="1"/>
</dbReference>
<feature type="transmembrane region" description="Helical" evidence="9">
    <location>
        <begin position="445"/>
        <end position="468"/>
    </location>
</feature>
<dbReference type="PANTHER" id="PTHR48041">
    <property type="entry name" value="ABC TRANSPORTER G FAMILY MEMBER 28"/>
    <property type="match status" value="1"/>
</dbReference>
<dbReference type="GO" id="GO:0140359">
    <property type="term" value="F:ABC-type transporter activity"/>
    <property type="evidence" value="ECO:0007669"/>
    <property type="project" value="InterPro"/>
</dbReference>
<evidence type="ECO:0000256" key="2">
    <source>
        <dbReference type="ARBA" id="ARBA00005814"/>
    </source>
</evidence>
<dbReference type="InterPro" id="IPR043926">
    <property type="entry name" value="ABCG_dom"/>
</dbReference>
<keyword evidence="4 9" id="KW-0812">Transmembrane</keyword>
<evidence type="ECO:0000313" key="11">
    <source>
        <dbReference type="EMBL" id="KAH7512520.1"/>
    </source>
</evidence>
<keyword evidence="6" id="KW-0067">ATP-binding</keyword>
<evidence type="ECO:0000256" key="7">
    <source>
        <dbReference type="ARBA" id="ARBA00022989"/>
    </source>
</evidence>
<evidence type="ECO:0000256" key="3">
    <source>
        <dbReference type="ARBA" id="ARBA00022448"/>
    </source>
</evidence>
<protein>
    <recommendedName>
        <fullName evidence="10">ABC transporter domain-containing protein</fullName>
    </recommendedName>
</protein>